<keyword evidence="9" id="KW-1185">Reference proteome</keyword>
<dbReference type="GO" id="GO:0003677">
    <property type="term" value="F:DNA binding"/>
    <property type="evidence" value="ECO:0007669"/>
    <property type="project" value="UniProtKB-KW"/>
</dbReference>
<dbReference type="Gene3D" id="4.10.240.10">
    <property type="entry name" value="Zn(2)-C6 fungal-type DNA-binding domain"/>
    <property type="match status" value="1"/>
</dbReference>
<proteinExistence type="predicted"/>
<protein>
    <recommendedName>
        <fullName evidence="7">Zn(2)-C6 fungal-type domain-containing protein</fullName>
    </recommendedName>
</protein>
<dbReference type="GO" id="GO:0000981">
    <property type="term" value="F:DNA-binding transcription factor activity, RNA polymerase II-specific"/>
    <property type="evidence" value="ECO:0007669"/>
    <property type="project" value="InterPro"/>
</dbReference>
<dbReference type="InterPro" id="IPR007219">
    <property type="entry name" value="XnlR_reg_dom"/>
</dbReference>
<sequence>MKKAIQPAGALPMKAPLIVKPKACVGCRARKVKCDRETPCGNCIRWSVACTYPSPVRTCNRPSKKLFQTEPNPQDAIRTPSPELWDLDISIRICKPPAVSSPSLSRARACWQIFVERVDPVVKVLHRTSAERVLVASVCQPESLRSSEEALVYAIYFASMASMTSDEVREYFHANKDTAFTAHAHLVEQSLARAAFLLDDELSTLQALVLFLTINRLSGRPSVAWKLTGLAKRSEVFRRANLTIFEREMRARLWWNLWYLDHRAVKDLGEEDVSDKDTFPESPLNINDAGLDPGATEAPAPREGWTEVTFSLVRFDIARTRRQLQSQHDIKQSERLIQACETRIHSQYLRHSTNNEPIQWLTQHVAHVLIMEMWFELYSADTVPISSWSQNVQDRLFLLAIDIVDVSARLKAEPHAQQWSWLLTGYQQYRPLAFLLNELCYRQECEAVDHAWKVVEDAVTRWPDQVRASVSAKILAGLRQRARRVQLQITQRQISGDDQIDSI</sequence>
<dbReference type="GO" id="GO:0006351">
    <property type="term" value="P:DNA-templated transcription"/>
    <property type="evidence" value="ECO:0007669"/>
    <property type="project" value="InterPro"/>
</dbReference>
<dbReference type="InterPro" id="IPR036864">
    <property type="entry name" value="Zn2-C6_fun-type_DNA-bd_sf"/>
</dbReference>
<evidence type="ECO:0000313" key="8">
    <source>
        <dbReference type="EMBL" id="PLB50663.1"/>
    </source>
</evidence>
<evidence type="ECO:0000313" key="9">
    <source>
        <dbReference type="Proteomes" id="UP000234275"/>
    </source>
</evidence>
<dbReference type="PANTHER" id="PTHR31001:SF85">
    <property type="entry name" value="ZN(II)2CYS6 TRANSCRIPTION FACTOR (EUROFUNG)"/>
    <property type="match status" value="1"/>
</dbReference>
<comment type="caution">
    <text evidence="8">The sequence shown here is derived from an EMBL/GenBank/DDBJ whole genome shotgun (WGS) entry which is preliminary data.</text>
</comment>
<keyword evidence="3" id="KW-0805">Transcription regulation</keyword>
<dbReference type="PROSITE" id="PS50048">
    <property type="entry name" value="ZN2_CY6_FUNGAL_2"/>
    <property type="match status" value="1"/>
</dbReference>
<dbReference type="GO" id="GO:0005634">
    <property type="term" value="C:nucleus"/>
    <property type="evidence" value="ECO:0007669"/>
    <property type="project" value="UniProtKB-SubCell"/>
</dbReference>
<keyword evidence="2" id="KW-0479">Metal-binding</keyword>
<dbReference type="VEuPathDB" id="FungiDB:P170DRAFT_508810"/>
<dbReference type="GO" id="GO:0008270">
    <property type="term" value="F:zinc ion binding"/>
    <property type="evidence" value="ECO:0007669"/>
    <property type="project" value="InterPro"/>
</dbReference>
<dbReference type="AlphaFoldDB" id="A0A2I2GCQ7"/>
<evidence type="ECO:0000256" key="2">
    <source>
        <dbReference type="ARBA" id="ARBA00022723"/>
    </source>
</evidence>
<keyword evidence="5" id="KW-0804">Transcription</keyword>
<dbReference type="SMART" id="SM00066">
    <property type="entry name" value="GAL4"/>
    <property type="match status" value="1"/>
</dbReference>
<dbReference type="Pfam" id="PF00172">
    <property type="entry name" value="Zn_clus"/>
    <property type="match status" value="1"/>
</dbReference>
<dbReference type="GO" id="GO:0009893">
    <property type="term" value="P:positive regulation of metabolic process"/>
    <property type="evidence" value="ECO:0007669"/>
    <property type="project" value="UniProtKB-ARBA"/>
</dbReference>
<gene>
    <name evidence="8" type="ORF">P170DRAFT_508810</name>
</gene>
<evidence type="ECO:0000256" key="5">
    <source>
        <dbReference type="ARBA" id="ARBA00023163"/>
    </source>
</evidence>
<evidence type="ECO:0000259" key="7">
    <source>
        <dbReference type="PROSITE" id="PS50048"/>
    </source>
</evidence>
<dbReference type="GeneID" id="36562311"/>
<dbReference type="Proteomes" id="UP000234275">
    <property type="component" value="Unassembled WGS sequence"/>
</dbReference>
<dbReference type="InterPro" id="IPR001138">
    <property type="entry name" value="Zn2Cys6_DnaBD"/>
</dbReference>
<dbReference type="PANTHER" id="PTHR31001">
    <property type="entry name" value="UNCHARACTERIZED TRANSCRIPTIONAL REGULATORY PROTEIN"/>
    <property type="match status" value="1"/>
</dbReference>
<evidence type="ECO:0000256" key="1">
    <source>
        <dbReference type="ARBA" id="ARBA00004123"/>
    </source>
</evidence>
<dbReference type="InterPro" id="IPR050613">
    <property type="entry name" value="Sec_Metabolite_Reg"/>
</dbReference>
<dbReference type="OrthoDB" id="424974at2759"/>
<evidence type="ECO:0000256" key="4">
    <source>
        <dbReference type="ARBA" id="ARBA00023125"/>
    </source>
</evidence>
<dbReference type="EMBL" id="MSFO01000003">
    <property type="protein sequence ID" value="PLB50663.1"/>
    <property type="molecule type" value="Genomic_DNA"/>
</dbReference>
<dbReference type="SUPFAM" id="SSF57701">
    <property type="entry name" value="Zn2/Cys6 DNA-binding domain"/>
    <property type="match status" value="1"/>
</dbReference>
<dbReference type="CDD" id="cd00067">
    <property type="entry name" value="GAL4"/>
    <property type="match status" value="1"/>
</dbReference>
<comment type="subcellular location">
    <subcellularLocation>
        <location evidence="1">Nucleus</location>
    </subcellularLocation>
</comment>
<reference evidence="8 9" key="1">
    <citation type="submission" date="2016-12" db="EMBL/GenBank/DDBJ databases">
        <title>The genomes of Aspergillus section Nigri reveals drivers in fungal speciation.</title>
        <authorList>
            <consortium name="DOE Joint Genome Institute"/>
            <person name="Vesth T.C."/>
            <person name="Nybo J."/>
            <person name="Theobald S."/>
            <person name="Brandl J."/>
            <person name="Frisvad J.C."/>
            <person name="Nielsen K.F."/>
            <person name="Lyhne E.K."/>
            <person name="Kogle M.E."/>
            <person name="Kuo A."/>
            <person name="Riley R."/>
            <person name="Clum A."/>
            <person name="Nolan M."/>
            <person name="Lipzen A."/>
            <person name="Salamov A."/>
            <person name="Henrissat B."/>
            <person name="Wiebenga A."/>
            <person name="De Vries R.P."/>
            <person name="Grigoriev I.V."/>
            <person name="Mortensen U.H."/>
            <person name="Andersen M.R."/>
            <person name="Baker S.E."/>
        </authorList>
    </citation>
    <scope>NUCLEOTIDE SEQUENCE [LARGE SCALE GENOMIC DNA]</scope>
    <source>
        <strain evidence="8 9">IBT 23096</strain>
    </source>
</reference>
<name>A0A2I2GCQ7_9EURO</name>
<evidence type="ECO:0000256" key="3">
    <source>
        <dbReference type="ARBA" id="ARBA00023015"/>
    </source>
</evidence>
<dbReference type="CDD" id="cd12148">
    <property type="entry name" value="fungal_TF_MHR"/>
    <property type="match status" value="1"/>
</dbReference>
<feature type="domain" description="Zn(2)-C6 fungal-type" evidence="7">
    <location>
        <begin position="23"/>
        <end position="52"/>
    </location>
</feature>
<dbReference type="Pfam" id="PF04082">
    <property type="entry name" value="Fungal_trans"/>
    <property type="match status" value="1"/>
</dbReference>
<keyword evidence="6" id="KW-0539">Nucleus</keyword>
<evidence type="ECO:0000256" key="6">
    <source>
        <dbReference type="ARBA" id="ARBA00023242"/>
    </source>
</evidence>
<dbReference type="RefSeq" id="XP_024705965.1">
    <property type="nucleotide sequence ID" value="XM_024854605.1"/>
</dbReference>
<accession>A0A2I2GCQ7</accession>
<keyword evidence="4" id="KW-0238">DNA-binding</keyword>
<organism evidence="8 9">
    <name type="scientific">Aspergillus steynii IBT 23096</name>
    <dbReference type="NCBI Taxonomy" id="1392250"/>
    <lineage>
        <taxon>Eukaryota</taxon>
        <taxon>Fungi</taxon>
        <taxon>Dikarya</taxon>
        <taxon>Ascomycota</taxon>
        <taxon>Pezizomycotina</taxon>
        <taxon>Eurotiomycetes</taxon>
        <taxon>Eurotiomycetidae</taxon>
        <taxon>Eurotiales</taxon>
        <taxon>Aspergillaceae</taxon>
        <taxon>Aspergillus</taxon>
        <taxon>Aspergillus subgen. Circumdati</taxon>
    </lineage>
</organism>
<dbReference type="PROSITE" id="PS00463">
    <property type="entry name" value="ZN2_CY6_FUNGAL_1"/>
    <property type="match status" value="1"/>
</dbReference>